<dbReference type="PANTHER" id="PTHR36509:SF3">
    <property type="entry name" value="SIGNAL PEPTIDE PROTEIN"/>
    <property type="match status" value="1"/>
</dbReference>
<feature type="signal peptide" evidence="1">
    <location>
        <begin position="1"/>
        <end position="21"/>
    </location>
</feature>
<keyword evidence="1" id="KW-0732">Signal</keyword>
<dbReference type="Gene3D" id="2.60.40.1610">
    <property type="entry name" value="Domain of unknown function DUF1254"/>
    <property type="match status" value="1"/>
</dbReference>
<feature type="chain" id="PRO_5007578464" evidence="1">
    <location>
        <begin position="22"/>
        <end position="507"/>
    </location>
</feature>
<dbReference type="Gene3D" id="2.60.120.600">
    <property type="entry name" value="Domain of unknown function DUF1214, C-terminal domain"/>
    <property type="match status" value="1"/>
</dbReference>
<comment type="caution">
    <text evidence="4">The sequence shown here is derived from an EMBL/GenBank/DDBJ whole genome shotgun (WGS) entry which is preliminary data.</text>
</comment>
<dbReference type="Gene3D" id="1.10.3360.10">
    <property type="entry name" value="VPA0735-like domain"/>
    <property type="match status" value="1"/>
</dbReference>
<evidence type="ECO:0000256" key="1">
    <source>
        <dbReference type="SAM" id="SignalP"/>
    </source>
</evidence>
<dbReference type="InterPro" id="IPR037049">
    <property type="entry name" value="DUF1214_C_sf"/>
</dbReference>
<accession>A0A151CG99</accession>
<reference evidence="4 5" key="1">
    <citation type="submission" date="2015-11" db="EMBL/GenBank/DDBJ databases">
        <title>Draft genome of Sulfurovum riftiae 1812E, a member of the Epsilonproteobacteria isolated from the tube of the deep-sea hydrothermal vent tubewom Riftia pachyptila.</title>
        <authorList>
            <person name="Vetriani C."/>
            <person name="Giovannelli D."/>
        </authorList>
    </citation>
    <scope>NUCLEOTIDE SEQUENCE [LARGE SCALE GENOMIC DNA]</scope>
    <source>
        <strain evidence="4 5">1812E</strain>
    </source>
</reference>
<keyword evidence="5" id="KW-1185">Reference proteome</keyword>
<evidence type="ECO:0000313" key="5">
    <source>
        <dbReference type="Proteomes" id="UP000075359"/>
    </source>
</evidence>
<dbReference type="Pfam" id="PF06742">
    <property type="entry name" value="DUF1214"/>
    <property type="match status" value="1"/>
</dbReference>
<dbReference type="SUPFAM" id="SSF160935">
    <property type="entry name" value="VPA0735-like"/>
    <property type="match status" value="1"/>
</dbReference>
<evidence type="ECO:0000313" key="4">
    <source>
        <dbReference type="EMBL" id="KYJ86558.1"/>
    </source>
</evidence>
<feature type="domain" description="DUF1214" evidence="2">
    <location>
        <begin position="384"/>
        <end position="489"/>
    </location>
</feature>
<dbReference type="InterPro" id="IPR010621">
    <property type="entry name" value="DUF1214"/>
</dbReference>
<protein>
    <submittedName>
        <fullName evidence="4">Uncharacterized protein</fullName>
    </submittedName>
</protein>
<feature type="domain" description="DUF1254" evidence="3">
    <location>
        <begin position="113"/>
        <end position="230"/>
    </location>
</feature>
<dbReference type="AlphaFoldDB" id="A0A151CG99"/>
<dbReference type="OrthoDB" id="272779at2"/>
<dbReference type="EMBL" id="LNKT01000023">
    <property type="protein sequence ID" value="KYJ86558.1"/>
    <property type="molecule type" value="Genomic_DNA"/>
</dbReference>
<dbReference type="Proteomes" id="UP000075359">
    <property type="component" value="Unassembled WGS sequence"/>
</dbReference>
<gene>
    <name evidence="4" type="ORF">AS592_07075</name>
</gene>
<dbReference type="STRING" id="1630136.AS592_07075"/>
<dbReference type="PANTHER" id="PTHR36509">
    <property type="entry name" value="BLL3101 PROTEIN"/>
    <property type="match status" value="1"/>
</dbReference>
<dbReference type="Pfam" id="PF06863">
    <property type="entry name" value="DUF1254"/>
    <property type="match status" value="1"/>
</dbReference>
<dbReference type="RefSeq" id="WP_067330885.1">
    <property type="nucleotide sequence ID" value="NZ_LNKT01000023.1"/>
</dbReference>
<organism evidence="4 5">
    <name type="scientific">Sulfurovum riftiae</name>
    <dbReference type="NCBI Taxonomy" id="1630136"/>
    <lineage>
        <taxon>Bacteria</taxon>
        <taxon>Pseudomonadati</taxon>
        <taxon>Campylobacterota</taxon>
        <taxon>Epsilonproteobacteria</taxon>
        <taxon>Campylobacterales</taxon>
        <taxon>Sulfurovaceae</taxon>
        <taxon>Sulfurovum</taxon>
    </lineage>
</organism>
<sequence>MNKKLLLLMSACLISTSSAFAIDVSKAPKMKMTTEIPAGLLTPNDMDTKIGKLHLEDGVPTVETAQKVYDYLDFQHGVTSFLSGIQIASMEAFRRGLLTFGPPNKTVVLFENLMDSKALWLTPNTTSVYMLMWLQLDDEPYVLETPADVLGIIDDHWFKYVADFGRLGDDKNKGGKFLIVPPGYKGKIPEGYIVKHTNTYGNWVIWRGFQKDGSPKPAIDLTKKVFKAYPLSQKDNPPALNFVNASGVFNNTIHNMDITIFDEINEVVQTEPAQGQDPEILGYFASIGMEKGKEFKPDARMKNILTEAAKVGSATVRTLISRPRDEAFLLFPENSKVWTNPFVGGSYKFEIDGVSLIDARAAFHFYATGITPAMAKDFRGKGSKYAVAYLDKDMNPLDGSKTYKVNIPANVPMKDFWSFTLYNNQTRSMLQTDQRFPGIDSNQEGLVVNKDGSVDVYFGPKPPKGHENNWIQTIPHRGWNMLFRVYGPLEPWFAKTWFPGDPELVKS</sequence>
<name>A0A151CG99_9BACT</name>
<evidence type="ECO:0000259" key="3">
    <source>
        <dbReference type="Pfam" id="PF06863"/>
    </source>
</evidence>
<evidence type="ECO:0000259" key="2">
    <source>
        <dbReference type="Pfam" id="PF06742"/>
    </source>
</evidence>
<proteinExistence type="predicted"/>
<dbReference type="InterPro" id="IPR037050">
    <property type="entry name" value="DUF1254_sf"/>
</dbReference>
<dbReference type="InterPro" id="IPR010679">
    <property type="entry name" value="DUF1254"/>
</dbReference>